<feature type="region of interest" description="Disordered" evidence="1">
    <location>
        <begin position="527"/>
        <end position="551"/>
    </location>
</feature>
<feature type="transmembrane region" description="Helical" evidence="2">
    <location>
        <begin position="276"/>
        <end position="301"/>
    </location>
</feature>
<gene>
    <name evidence="3" type="ORF">HRG_02292</name>
</gene>
<dbReference type="RefSeq" id="XP_044724396.1">
    <property type="nucleotide sequence ID" value="XM_044860763.1"/>
</dbReference>
<accession>A0A9P8N3A1</accession>
<dbReference type="Proteomes" id="UP000824596">
    <property type="component" value="Unassembled WGS sequence"/>
</dbReference>
<name>A0A9P8N3A1_9HYPO</name>
<keyword evidence="2" id="KW-1133">Transmembrane helix</keyword>
<feature type="transmembrane region" description="Helical" evidence="2">
    <location>
        <begin position="62"/>
        <end position="84"/>
    </location>
</feature>
<reference evidence="3" key="1">
    <citation type="submission" date="2021-09" db="EMBL/GenBank/DDBJ databases">
        <title>A high-quality genome of the endoparasitic fungus Hirsutella rhossiliensis with a comparison of Hirsutella genomes reveals transposable elements contributing to genome size variation.</title>
        <authorList>
            <person name="Lin R."/>
            <person name="Jiao Y."/>
            <person name="Sun X."/>
            <person name="Ling J."/>
            <person name="Xie B."/>
            <person name="Cheng X."/>
        </authorList>
    </citation>
    <scope>NUCLEOTIDE SEQUENCE</scope>
    <source>
        <strain evidence="3">HR02</strain>
    </source>
</reference>
<feature type="compositionally biased region" description="Low complexity" evidence="1">
    <location>
        <begin position="437"/>
        <end position="455"/>
    </location>
</feature>
<feature type="region of interest" description="Disordered" evidence="1">
    <location>
        <begin position="127"/>
        <end position="156"/>
    </location>
</feature>
<evidence type="ECO:0000256" key="1">
    <source>
        <dbReference type="SAM" id="MobiDB-lite"/>
    </source>
</evidence>
<evidence type="ECO:0000256" key="2">
    <source>
        <dbReference type="SAM" id="Phobius"/>
    </source>
</evidence>
<keyword evidence="2" id="KW-0472">Membrane</keyword>
<evidence type="ECO:0000313" key="4">
    <source>
        <dbReference type="Proteomes" id="UP000824596"/>
    </source>
</evidence>
<protein>
    <submittedName>
        <fullName evidence="3">Uncharacterized protein</fullName>
    </submittedName>
</protein>
<feature type="region of interest" description="Disordered" evidence="1">
    <location>
        <begin position="403"/>
        <end position="458"/>
    </location>
</feature>
<feature type="region of interest" description="Disordered" evidence="1">
    <location>
        <begin position="321"/>
        <end position="344"/>
    </location>
</feature>
<dbReference type="EMBL" id="JAIZPD010000002">
    <property type="protein sequence ID" value="KAH0966883.1"/>
    <property type="molecule type" value="Genomic_DNA"/>
</dbReference>
<keyword evidence="4" id="KW-1185">Reference proteome</keyword>
<dbReference type="GeneID" id="68351421"/>
<sequence length="577" mass="60992">MLHQRRSAERQLGIPDLVSRRRQLHMAPAAQLDIDEQAGTRGWFLPCDHFNLLMYFVPHSTILSAVLSAIVTFLFSFPLSILTLSTAISQIPASHTPRQCASPGSLPLPSTATMGEEQNALSVIQANNRPAKMGGRPDGPPSEQTKRQPSSAADVELRGTRTGPAICLSSTAPSRWSPASSAKQCLWGPLLPYIIAVHSFPGTADSCALQRPCNRSPSPTPHQKCTSQRWGYLAADVLDAPACVATCRLQLLQAIAPNNASLKASPEAKSPGGPPVAAAVGIALAVTAGVAVIFAAIYWHLRFRRCSRSRAGLGNFAKGRGGPAVTDSPTPLVSPTTQPASLDDMLLIPPPRLQERKLLLTKMGRWPRYDAKDCERQGHPLSSLRSSVASATEMVSLCQKALSVKDDGGRSPGTGATPGSEPPLKSGQTIRNSPMIAANGPTATSAAAPTKTTSADRSMAALPKTPRQYHLPFQAVGLAQPGPPPDRSLPPTPRHVQCGPPASPTLRQGQAGSTVEAAPVNAFQVVGSPRKSSDASGPTTKHVPKVPHDPAAEYTNSLVLGEEELERLGGSYKRFRG</sequence>
<dbReference type="OrthoDB" id="10635362at2759"/>
<feature type="compositionally biased region" description="Polar residues" evidence="1">
    <location>
        <begin position="327"/>
        <end position="340"/>
    </location>
</feature>
<comment type="caution">
    <text evidence="3">The sequence shown here is derived from an EMBL/GenBank/DDBJ whole genome shotgun (WGS) entry which is preliminary data.</text>
</comment>
<feature type="compositionally biased region" description="Pro residues" evidence="1">
    <location>
        <begin position="481"/>
        <end position="493"/>
    </location>
</feature>
<organism evidence="3 4">
    <name type="scientific">Hirsutella rhossiliensis</name>
    <dbReference type="NCBI Taxonomy" id="111463"/>
    <lineage>
        <taxon>Eukaryota</taxon>
        <taxon>Fungi</taxon>
        <taxon>Dikarya</taxon>
        <taxon>Ascomycota</taxon>
        <taxon>Pezizomycotina</taxon>
        <taxon>Sordariomycetes</taxon>
        <taxon>Hypocreomycetidae</taxon>
        <taxon>Hypocreales</taxon>
        <taxon>Ophiocordycipitaceae</taxon>
        <taxon>Hirsutella</taxon>
    </lineage>
</organism>
<keyword evidence="2" id="KW-0812">Transmembrane</keyword>
<dbReference type="AlphaFoldDB" id="A0A9P8N3A1"/>
<feature type="region of interest" description="Disordered" evidence="1">
    <location>
        <begin position="476"/>
        <end position="514"/>
    </location>
</feature>
<evidence type="ECO:0000313" key="3">
    <source>
        <dbReference type="EMBL" id="KAH0966883.1"/>
    </source>
</evidence>
<proteinExistence type="predicted"/>